<organism evidence="1 2">
    <name type="scientific">Symbiodinium pilosum</name>
    <name type="common">Dinoflagellate</name>
    <dbReference type="NCBI Taxonomy" id="2952"/>
    <lineage>
        <taxon>Eukaryota</taxon>
        <taxon>Sar</taxon>
        <taxon>Alveolata</taxon>
        <taxon>Dinophyceae</taxon>
        <taxon>Suessiales</taxon>
        <taxon>Symbiodiniaceae</taxon>
        <taxon>Symbiodinium</taxon>
    </lineage>
</organism>
<dbReference type="Gene3D" id="1.20.920.20">
    <property type="match status" value="1"/>
</dbReference>
<dbReference type="OrthoDB" id="424151at2759"/>
<dbReference type="InterPro" id="IPR026983">
    <property type="entry name" value="DHC"/>
</dbReference>
<comment type="caution">
    <text evidence="1">The sequence shown here is derived from an EMBL/GenBank/DDBJ whole genome shotgun (WGS) entry which is preliminary data.</text>
</comment>
<evidence type="ECO:0000313" key="1">
    <source>
        <dbReference type="EMBL" id="CAE7278391.1"/>
    </source>
</evidence>
<dbReference type="GO" id="GO:0045505">
    <property type="term" value="F:dynein intermediate chain binding"/>
    <property type="evidence" value="ECO:0007669"/>
    <property type="project" value="InterPro"/>
</dbReference>
<name>A0A812MTF4_SYMPI</name>
<keyword evidence="2" id="KW-1185">Reference proteome</keyword>
<accession>A0A812MTF4</accession>
<protein>
    <submittedName>
        <fullName evidence="1">DHC10 protein</fullName>
    </submittedName>
</protein>
<dbReference type="EMBL" id="CAJNIZ010009247">
    <property type="protein sequence ID" value="CAE7278391.1"/>
    <property type="molecule type" value="Genomic_DNA"/>
</dbReference>
<dbReference type="Proteomes" id="UP000649617">
    <property type="component" value="Unassembled WGS sequence"/>
</dbReference>
<dbReference type="GO" id="GO:0051959">
    <property type="term" value="F:dynein light intermediate chain binding"/>
    <property type="evidence" value="ECO:0007669"/>
    <property type="project" value="InterPro"/>
</dbReference>
<dbReference type="GO" id="GO:0030286">
    <property type="term" value="C:dynein complex"/>
    <property type="evidence" value="ECO:0007669"/>
    <property type="project" value="InterPro"/>
</dbReference>
<dbReference type="AlphaFoldDB" id="A0A812MTF4"/>
<proteinExistence type="predicted"/>
<gene>
    <name evidence="1" type="primary">DHC10</name>
    <name evidence="1" type="ORF">SPIL2461_LOCUS6234</name>
</gene>
<reference evidence="1" key="1">
    <citation type="submission" date="2021-02" db="EMBL/GenBank/DDBJ databases">
        <authorList>
            <person name="Dougan E. K."/>
            <person name="Rhodes N."/>
            <person name="Thang M."/>
            <person name="Chan C."/>
        </authorList>
    </citation>
    <scope>NUCLEOTIDE SEQUENCE</scope>
</reference>
<sequence>MGPPLEKEIEKRTKELMALREELEGELQSKAMPHLDRAGIALDKLEMRDMAELKSLAKPQEQLKKVMATIAAVVYDLEVKTEADWRKKVGSYLVSDLQQFDRDEKLKEGSSQLKELERHCADKELSLEEMESFAGPRVAKLLNTWIWAMHEYAQVMKPITPRIDKLHKMEKELEKLYEEKKELDKSKPSS</sequence>
<dbReference type="PANTHER" id="PTHR46961">
    <property type="entry name" value="DYNEIN HEAVY CHAIN 1, AXONEMAL-LIKE PROTEIN"/>
    <property type="match status" value="1"/>
</dbReference>
<dbReference type="PANTHER" id="PTHR46961:SF21">
    <property type="entry name" value="LOW QUALITY PROTEIN: DYNEIN BETA CHAIN, FLAGELLAR OUTER ARM-LIKE"/>
    <property type="match status" value="1"/>
</dbReference>
<dbReference type="GO" id="GO:0007018">
    <property type="term" value="P:microtubule-based movement"/>
    <property type="evidence" value="ECO:0007669"/>
    <property type="project" value="InterPro"/>
</dbReference>
<evidence type="ECO:0000313" key="2">
    <source>
        <dbReference type="Proteomes" id="UP000649617"/>
    </source>
</evidence>